<dbReference type="RefSeq" id="WP_066626528.1">
    <property type="nucleotide sequence ID" value="NZ_FQXL01000008.1"/>
</dbReference>
<accession>A0A162RT28</accession>
<sequence length="402" mass="45796">MKNNILRRLFLLSLISITVFILSGCWGKIEIERRGYILGVAIDKADTKNLNTASFEYMPLETTGPLYAFTIDVPIISSSLNKPSGQSGGNADKARNWTLTVISNTFFEANRQYSTRLNYPPYYSHLQSIVINSDVAEDDISKLLDMFLRDTEMRRRTKVFITPGHAADLLRVIPKIDNSPSQYLKSLPNNNFKTSRLLHKTDLGKVSEAIHEHRDFVLPKVVANKYEIKDAGCAVFKDNKMVGWLDEIRTSYLKWIVNYANGGLVSVNLPECSNSPFTLEIKKIKTKQKPIVTEDSVEMELDIKANLDIGETSLPGLRNVFNSEFCSQLEKAAEKKIKKQIEDTISYVQREYGADVFYFGTNIQRFAPKAWDKLKDNWDEVFKTLRVTVNVEVKINQLGLTR</sequence>
<name>A0A162RT28_9CLOT</name>
<dbReference type="PROSITE" id="PS51257">
    <property type="entry name" value="PROKAR_LIPOPROTEIN"/>
    <property type="match status" value="1"/>
</dbReference>
<evidence type="ECO:0000259" key="8">
    <source>
        <dbReference type="Pfam" id="PF05504"/>
    </source>
</evidence>
<dbReference type="PATRIC" id="fig|1121326.3.peg.4163"/>
<dbReference type="InterPro" id="IPR008844">
    <property type="entry name" value="Spore_GerAC-like"/>
</dbReference>
<proteinExistence type="inferred from homology"/>
<keyword evidence="7" id="KW-0449">Lipoprotein</keyword>
<dbReference type="InterPro" id="IPR046953">
    <property type="entry name" value="Spore_GerAC-like_C"/>
</dbReference>
<evidence type="ECO:0000313" key="11">
    <source>
        <dbReference type="Proteomes" id="UP000076603"/>
    </source>
</evidence>
<protein>
    <submittedName>
        <fullName evidence="10">Spore germination protein B3</fullName>
    </submittedName>
</protein>
<evidence type="ECO:0000256" key="3">
    <source>
        <dbReference type="ARBA" id="ARBA00022544"/>
    </source>
</evidence>
<keyword evidence="4" id="KW-0732">Signal</keyword>
<dbReference type="EMBL" id="LWAE01000005">
    <property type="protein sequence ID" value="KZL90339.1"/>
    <property type="molecule type" value="Genomic_DNA"/>
</dbReference>
<comment type="similarity">
    <text evidence="2">Belongs to the GerABKC lipoprotein family.</text>
</comment>
<evidence type="ECO:0000256" key="4">
    <source>
        <dbReference type="ARBA" id="ARBA00022729"/>
    </source>
</evidence>
<dbReference type="Pfam" id="PF25198">
    <property type="entry name" value="Spore_GerAC_N"/>
    <property type="match status" value="1"/>
</dbReference>
<dbReference type="InterPro" id="IPR038501">
    <property type="entry name" value="Spore_GerAC_C_sf"/>
</dbReference>
<keyword evidence="3" id="KW-0309">Germination</keyword>
<evidence type="ECO:0000256" key="5">
    <source>
        <dbReference type="ARBA" id="ARBA00023136"/>
    </source>
</evidence>
<evidence type="ECO:0000256" key="1">
    <source>
        <dbReference type="ARBA" id="ARBA00004635"/>
    </source>
</evidence>
<evidence type="ECO:0000256" key="6">
    <source>
        <dbReference type="ARBA" id="ARBA00023139"/>
    </source>
</evidence>
<comment type="subcellular location">
    <subcellularLocation>
        <location evidence="1">Membrane</location>
        <topology evidence="1">Lipid-anchor</topology>
    </subcellularLocation>
</comment>
<dbReference type="STRING" id="1121326.CLMAG_41100"/>
<dbReference type="NCBIfam" id="TIGR02887">
    <property type="entry name" value="spore_ger_x_C"/>
    <property type="match status" value="1"/>
</dbReference>
<dbReference type="GO" id="GO:0016020">
    <property type="term" value="C:membrane"/>
    <property type="evidence" value="ECO:0007669"/>
    <property type="project" value="UniProtKB-SubCell"/>
</dbReference>
<feature type="domain" description="Spore germination protein N-terminal" evidence="9">
    <location>
        <begin position="28"/>
        <end position="221"/>
    </location>
</feature>
<keyword evidence="6" id="KW-0564">Palmitate</keyword>
<dbReference type="InterPro" id="IPR057336">
    <property type="entry name" value="GerAC_N"/>
</dbReference>
<evidence type="ECO:0000256" key="2">
    <source>
        <dbReference type="ARBA" id="ARBA00007886"/>
    </source>
</evidence>
<keyword evidence="11" id="KW-1185">Reference proteome</keyword>
<dbReference type="GO" id="GO:0009847">
    <property type="term" value="P:spore germination"/>
    <property type="evidence" value="ECO:0007669"/>
    <property type="project" value="InterPro"/>
</dbReference>
<evidence type="ECO:0000256" key="7">
    <source>
        <dbReference type="ARBA" id="ARBA00023288"/>
    </source>
</evidence>
<dbReference type="PANTHER" id="PTHR35789:SF1">
    <property type="entry name" value="SPORE GERMINATION PROTEIN B3"/>
    <property type="match status" value="1"/>
</dbReference>
<evidence type="ECO:0000259" key="9">
    <source>
        <dbReference type="Pfam" id="PF25198"/>
    </source>
</evidence>
<evidence type="ECO:0000313" key="10">
    <source>
        <dbReference type="EMBL" id="KZL90339.1"/>
    </source>
</evidence>
<dbReference type="OrthoDB" id="2569624at2"/>
<organism evidence="10 11">
    <name type="scientific">Clostridium magnum DSM 2767</name>
    <dbReference type="NCBI Taxonomy" id="1121326"/>
    <lineage>
        <taxon>Bacteria</taxon>
        <taxon>Bacillati</taxon>
        <taxon>Bacillota</taxon>
        <taxon>Clostridia</taxon>
        <taxon>Eubacteriales</taxon>
        <taxon>Clostridiaceae</taxon>
        <taxon>Clostridium</taxon>
    </lineage>
</organism>
<dbReference type="PANTHER" id="PTHR35789">
    <property type="entry name" value="SPORE GERMINATION PROTEIN B3"/>
    <property type="match status" value="1"/>
</dbReference>
<dbReference type="Pfam" id="PF05504">
    <property type="entry name" value="Spore_GerAC"/>
    <property type="match status" value="1"/>
</dbReference>
<reference evidence="10 11" key="1">
    <citation type="submission" date="2016-04" db="EMBL/GenBank/DDBJ databases">
        <title>Genome sequence of Clostridium magnum DSM 2767.</title>
        <authorList>
            <person name="Poehlein A."/>
            <person name="Uhlig R."/>
            <person name="Fischer R."/>
            <person name="Bahl H."/>
            <person name="Daniel R."/>
        </authorList>
    </citation>
    <scope>NUCLEOTIDE SEQUENCE [LARGE SCALE GENOMIC DNA]</scope>
    <source>
        <strain evidence="10 11">DSM 2767</strain>
    </source>
</reference>
<comment type="caution">
    <text evidence="10">The sequence shown here is derived from an EMBL/GenBank/DDBJ whole genome shotgun (WGS) entry which is preliminary data.</text>
</comment>
<dbReference type="Proteomes" id="UP000076603">
    <property type="component" value="Unassembled WGS sequence"/>
</dbReference>
<feature type="domain" description="Spore germination GerAC-like C-terminal" evidence="8">
    <location>
        <begin position="232"/>
        <end position="399"/>
    </location>
</feature>
<gene>
    <name evidence="10" type="primary">gerBC_7</name>
    <name evidence="10" type="ORF">CLMAG_41100</name>
</gene>
<keyword evidence="5" id="KW-0472">Membrane</keyword>
<dbReference type="Gene3D" id="3.30.300.210">
    <property type="entry name" value="Nutrient germinant receptor protein C, domain 3"/>
    <property type="match status" value="1"/>
</dbReference>
<dbReference type="AlphaFoldDB" id="A0A162RT28"/>